<feature type="transmembrane region" description="Helical" evidence="1">
    <location>
        <begin position="251"/>
        <end position="273"/>
    </location>
</feature>
<keyword evidence="1" id="KW-1133">Transmembrane helix</keyword>
<feature type="transmembrane region" description="Helical" evidence="1">
    <location>
        <begin position="211"/>
        <end position="231"/>
    </location>
</feature>
<dbReference type="AlphaFoldDB" id="A0AA39IJM6"/>
<sequence length="297" mass="34022">MDISVFEITAKAYSEAALNVASSLVALVAFVPYFKQRKTSSFIGTLLIYLTSCALYSILHAFDSIVKIIGENNPKFRYTFVDVSRFGQWYYTVVQLSTNFIYITGLTLALDRFFVMACPVSYSHMRLSKKICFLAGFLCTINALVMLISFLVLPYGPKTIASTDMIRNYIILIFDIGLLVECALHVVFCFQYQRFAKRQRGKSVKQHVIRANHITLFLIFSQTLFCMFPKISYRGNQILSDRPVPWILRMAMYYTFLLSLHVFLTCCFTVFALRRKQKLQRTAVSVVSLSGKGQTTR</sequence>
<reference evidence="2" key="1">
    <citation type="submission" date="2023-06" db="EMBL/GenBank/DDBJ databases">
        <title>Genomic analysis of the entomopathogenic nematode Steinernema hermaphroditum.</title>
        <authorList>
            <person name="Schwarz E.M."/>
            <person name="Heppert J.K."/>
            <person name="Baniya A."/>
            <person name="Schwartz H.T."/>
            <person name="Tan C.-H."/>
            <person name="Antoshechkin I."/>
            <person name="Sternberg P.W."/>
            <person name="Goodrich-Blair H."/>
            <person name="Dillman A.R."/>
        </authorList>
    </citation>
    <scope>NUCLEOTIDE SEQUENCE</scope>
    <source>
        <strain evidence="2">PS9179</strain>
        <tissue evidence="2">Whole animal</tissue>
    </source>
</reference>
<organism evidence="2 3">
    <name type="scientific">Steinernema hermaphroditum</name>
    <dbReference type="NCBI Taxonomy" id="289476"/>
    <lineage>
        <taxon>Eukaryota</taxon>
        <taxon>Metazoa</taxon>
        <taxon>Ecdysozoa</taxon>
        <taxon>Nematoda</taxon>
        <taxon>Chromadorea</taxon>
        <taxon>Rhabditida</taxon>
        <taxon>Tylenchina</taxon>
        <taxon>Panagrolaimomorpha</taxon>
        <taxon>Strongyloidoidea</taxon>
        <taxon>Steinernematidae</taxon>
        <taxon>Steinernema</taxon>
    </lineage>
</organism>
<proteinExistence type="predicted"/>
<evidence type="ECO:0000313" key="2">
    <source>
        <dbReference type="EMBL" id="KAK0424830.1"/>
    </source>
</evidence>
<keyword evidence="1" id="KW-0812">Transmembrane</keyword>
<comment type="caution">
    <text evidence="2">The sequence shown here is derived from an EMBL/GenBank/DDBJ whole genome shotgun (WGS) entry which is preliminary data.</text>
</comment>
<accession>A0AA39IJM6</accession>
<evidence type="ECO:0000256" key="1">
    <source>
        <dbReference type="SAM" id="Phobius"/>
    </source>
</evidence>
<dbReference type="EMBL" id="JAUCMV010000001">
    <property type="protein sequence ID" value="KAK0424830.1"/>
    <property type="molecule type" value="Genomic_DNA"/>
</dbReference>
<feature type="transmembrane region" description="Helical" evidence="1">
    <location>
        <begin position="46"/>
        <end position="69"/>
    </location>
</feature>
<feature type="transmembrane region" description="Helical" evidence="1">
    <location>
        <begin position="16"/>
        <end position="34"/>
    </location>
</feature>
<keyword evidence="3" id="KW-1185">Reference proteome</keyword>
<gene>
    <name evidence="2" type="ORF">QR680_008878</name>
</gene>
<evidence type="ECO:0000313" key="3">
    <source>
        <dbReference type="Proteomes" id="UP001175271"/>
    </source>
</evidence>
<feature type="transmembrane region" description="Helical" evidence="1">
    <location>
        <begin position="89"/>
        <end position="110"/>
    </location>
</feature>
<dbReference type="Proteomes" id="UP001175271">
    <property type="component" value="Unassembled WGS sequence"/>
</dbReference>
<protein>
    <submittedName>
        <fullName evidence="2">Uncharacterized protein</fullName>
    </submittedName>
</protein>
<feature type="transmembrane region" description="Helical" evidence="1">
    <location>
        <begin position="169"/>
        <end position="190"/>
    </location>
</feature>
<keyword evidence="1" id="KW-0472">Membrane</keyword>
<name>A0AA39IJM6_9BILA</name>
<feature type="transmembrane region" description="Helical" evidence="1">
    <location>
        <begin position="131"/>
        <end position="157"/>
    </location>
</feature>